<dbReference type="Proteomes" id="UP000614200">
    <property type="component" value="Unassembled WGS sequence"/>
</dbReference>
<evidence type="ECO:0000313" key="4">
    <source>
        <dbReference type="Proteomes" id="UP000614200"/>
    </source>
</evidence>
<dbReference type="InterPro" id="IPR027417">
    <property type="entry name" value="P-loop_NTPase"/>
</dbReference>
<accession>A0ABR9ZXH2</accession>
<keyword evidence="4" id="KW-1185">Reference proteome</keyword>
<dbReference type="PANTHER" id="PTHR34704">
    <property type="entry name" value="ATPASE"/>
    <property type="match status" value="1"/>
</dbReference>
<sequence length="469" mass="54476">MFIGRKAELNFLEERYESQNGELVVLYGRRRVGKTETLRKFCENKPHVFFACTESPDEQQLTAFSERLLQKGLPVAQYIKRFSDWKLALASILELPNDQKKLLIIDEFPYMVKGNNAIPSILQNLWDEKLKDQNVMIILCGSSMSFIEKEILAEKNPLYGRATGILKMNEMSFYDAIQFVPNYSVFDKITAYAILGGIPHYLKQFDDTLPLALNIERRILTRGSILYSEVEFLMHQELRETATYNVIIEAVALGNTKLNDIHQKTQIEKTKLSVYLKNLMDLGIVTREFPVADGIKAHANIHRGLYQIADQFFRFWYAFVFPNLSELEAGDAKGIWKFVIEPELERHTSYVFEAICRQYLRLKNQKEMLPFHFTKIGRWWNKTDELDIMATDPKKRAFLLGECKYKNSDCTLSDYKNMKEKFTLAGSDQKIYYWLFSKNGFSEELVKIAIEQDVTLVTADNIVKEVGNL</sequence>
<dbReference type="SUPFAM" id="SSF52540">
    <property type="entry name" value="P-loop containing nucleoside triphosphate hydrolases"/>
    <property type="match status" value="1"/>
</dbReference>
<dbReference type="SUPFAM" id="SSF52980">
    <property type="entry name" value="Restriction endonuclease-like"/>
    <property type="match status" value="1"/>
</dbReference>
<dbReference type="GO" id="GO:0005524">
    <property type="term" value="F:ATP binding"/>
    <property type="evidence" value="ECO:0007669"/>
    <property type="project" value="UniProtKB-KW"/>
</dbReference>
<gene>
    <name evidence="3" type="ORF">ISU02_18810</name>
</gene>
<evidence type="ECO:0000259" key="1">
    <source>
        <dbReference type="Pfam" id="PF01637"/>
    </source>
</evidence>
<dbReference type="Gene3D" id="3.40.50.300">
    <property type="entry name" value="P-loop containing nucleotide triphosphate hydrolases"/>
    <property type="match status" value="1"/>
</dbReference>
<organism evidence="3 4">
    <name type="scientific">Fusibacter ferrireducens</name>
    <dbReference type="NCBI Taxonomy" id="2785058"/>
    <lineage>
        <taxon>Bacteria</taxon>
        <taxon>Bacillati</taxon>
        <taxon>Bacillota</taxon>
        <taxon>Clostridia</taxon>
        <taxon>Eubacteriales</taxon>
        <taxon>Eubacteriales Family XII. Incertae Sedis</taxon>
        <taxon>Fusibacter</taxon>
    </lineage>
</organism>
<comment type="caution">
    <text evidence="3">The sequence shown here is derived from an EMBL/GenBank/DDBJ whole genome shotgun (WGS) entry which is preliminary data.</text>
</comment>
<dbReference type="Pfam" id="PF01637">
    <property type="entry name" value="ATPase_2"/>
    <property type="match status" value="1"/>
</dbReference>
<dbReference type="PANTHER" id="PTHR34704:SF1">
    <property type="entry name" value="ATPASE"/>
    <property type="match status" value="1"/>
</dbReference>
<dbReference type="Pfam" id="PF03008">
    <property type="entry name" value="DUF234"/>
    <property type="match status" value="1"/>
</dbReference>
<proteinExistence type="predicted"/>
<keyword evidence="3" id="KW-0547">Nucleotide-binding</keyword>
<evidence type="ECO:0000259" key="2">
    <source>
        <dbReference type="Pfam" id="PF03008"/>
    </source>
</evidence>
<dbReference type="InterPro" id="IPR011579">
    <property type="entry name" value="ATPase_dom"/>
</dbReference>
<feature type="domain" description="DUF234" evidence="2">
    <location>
        <begin position="316"/>
        <end position="407"/>
    </location>
</feature>
<dbReference type="InterPro" id="IPR011335">
    <property type="entry name" value="Restrct_endonuc-II-like"/>
</dbReference>
<dbReference type="EMBL" id="JADKNH010000013">
    <property type="protein sequence ID" value="MBF4695155.1"/>
    <property type="molecule type" value="Genomic_DNA"/>
</dbReference>
<name>A0ABR9ZXH2_9FIRM</name>
<feature type="domain" description="ATPase" evidence="1">
    <location>
        <begin position="2"/>
        <end position="205"/>
    </location>
</feature>
<evidence type="ECO:0000313" key="3">
    <source>
        <dbReference type="EMBL" id="MBF4695155.1"/>
    </source>
</evidence>
<reference evidence="3 4" key="1">
    <citation type="submission" date="2020-11" db="EMBL/GenBank/DDBJ databases">
        <title>Fusibacter basophilias sp. nov.</title>
        <authorList>
            <person name="Qiu D."/>
        </authorList>
    </citation>
    <scope>NUCLEOTIDE SEQUENCE [LARGE SCALE GENOMIC DNA]</scope>
    <source>
        <strain evidence="3 4">Q10-2</strain>
    </source>
</reference>
<protein>
    <submittedName>
        <fullName evidence="3">ATP-binding protein</fullName>
    </submittedName>
</protein>
<keyword evidence="3" id="KW-0067">ATP-binding</keyword>
<dbReference type="RefSeq" id="WP_194703398.1">
    <property type="nucleotide sequence ID" value="NZ_JADKNH010000013.1"/>
</dbReference>
<dbReference type="InterPro" id="IPR004256">
    <property type="entry name" value="DUF234"/>
</dbReference>